<feature type="transmembrane region" description="Helical" evidence="6">
    <location>
        <begin position="253"/>
        <end position="274"/>
    </location>
</feature>
<dbReference type="Pfam" id="PF13520">
    <property type="entry name" value="AA_permease_2"/>
    <property type="match status" value="1"/>
</dbReference>
<evidence type="ECO:0008006" key="9">
    <source>
        <dbReference type="Google" id="ProtNLM"/>
    </source>
</evidence>
<evidence type="ECO:0000313" key="8">
    <source>
        <dbReference type="Proteomes" id="UP001233271"/>
    </source>
</evidence>
<gene>
    <name evidence="7" type="ORF">CcaverHIS019_0307240</name>
</gene>
<dbReference type="GO" id="GO:0016020">
    <property type="term" value="C:membrane"/>
    <property type="evidence" value="ECO:0007669"/>
    <property type="project" value="UniProtKB-SubCell"/>
</dbReference>
<organism evidence="7 8">
    <name type="scientific">Cutaneotrichosporon cavernicola</name>
    <dbReference type="NCBI Taxonomy" id="279322"/>
    <lineage>
        <taxon>Eukaryota</taxon>
        <taxon>Fungi</taxon>
        <taxon>Dikarya</taxon>
        <taxon>Basidiomycota</taxon>
        <taxon>Agaricomycotina</taxon>
        <taxon>Tremellomycetes</taxon>
        <taxon>Trichosporonales</taxon>
        <taxon>Trichosporonaceae</taxon>
        <taxon>Cutaneotrichosporon</taxon>
    </lineage>
</organism>
<feature type="transmembrane region" description="Helical" evidence="6">
    <location>
        <begin position="101"/>
        <end position="129"/>
    </location>
</feature>
<dbReference type="KEGG" id="ccac:CcaHIS019_0307240"/>
<dbReference type="RefSeq" id="XP_060455919.1">
    <property type="nucleotide sequence ID" value="XM_060599202.1"/>
</dbReference>
<keyword evidence="4 6" id="KW-1133">Transmembrane helix</keyword>
<keyword evidence="8" id="KW-1185">Reference proteome</keyword>
<comment type="subcellular location">
    <subcellularLocation>
        <location evidence="1">Membrane</location>
        <topology evidence="1">Multi-pass membrane protein</topology>
    </subcellularLocation>
</comment>
<sequence>MSEDKESTIRVGRAPERSFSLLSCLGLAFTTLNSWCAVAASFPLVLPSGGSVSMVWGLVVSTIGTMAMAISLAEICHAFPTSGGQYDWAYMLAPPALSRPLSFLTAWNVTAGWVALGATAATVGARFILGIVALWNGSAPRAWQVFLITLAFVLHAAVLNIFGARLLPLINRVSGVWSILGIMVIVVTVLACSSGEYQPADEVFARWTNETGWPDGMAFILGLLQSTFGLTAFDSVAFMVDHMPRPAINAPKTMVIAVLLGAVTSWVYLIALLFCIKDLRAVMSSPTGPLLQMYFQATGSKAGSTILMIFNLGAMLFASQGLITVSSRLVLRFARDRGLGALSSPLSTIHPALNVPLFAILAVTTAVLAIAAINLGSSIALNAVLSATVVLLQVSYTVPIALLFMRGGSVLGDTERRWALGRWRRIVNGGALVFLLVTTVTFLFPPKVPVRGGDSMNWVVVVAGVVWLACGITWAVDGRRRFHGPSELADRLAAAKAA</sequence>
<proteinExistence type="predicted"/>
<dbReference type="GeneID" id="85494524"/>
<feature type="transmembrane region" description="Helical" evidence="6">
    <location>
        <begin position="352"/>
        <end position="373"/>
    </location>
</feature>
<dbReference type="PIRSF" id="PIRSF006060">
    <property type="entry name" value="AA_transporter"/>
    <property type="match status" value="1"/>
</dbReference>
<feature type="transmembrane region" description="Helical" evidence="6">
    <location>
        <begin position="175"/>
        <end position="197"/>
    </location>
</feature>
<feature type="transmembrane region" description="Helical" evidence="6">
    <location>
        <begin position="217"/>
        <end position="241"/>
    </location>
</feature>
<evidence type="ECO:0000256" key="3">
    <source>
        <dbReference type="ARBA" id="ARBA00022692"/>
    </source>
</evidence>
<evidence type="ECO:0000256" key="6">
    <source>
        <dbReference type="SAM" id="Phobius"/>
    </source>
</evidence>
<dbReference type="GO" id="GO:0022857">
    <property type="term" value="F:transmembrane transporter activity"/>
    <property type="evidence" value="ECO:0007669"/>
    <property type="project" value="InterPro"/>
</dbReference>
<evidence type="ECO:0000313" key="7">
    <source>
        <dbReference type="EMBL" id="BEI90654.1"/>
    </source>
</evidence>
<evidence type="ECO:0000256" key="2">
    <source>
        <dbReference type="ARBA" id="ARBA00022448"/>
    </source>
</evidence>
<keyword evidence="5 6" id="KW-0472">Membrane</keyword>
<dbReference type="Gene3D" id="1.20.1740.10">
    <property type="entry name" value="Amino acid/polyamine transporter I"/>
    <property type="match status" value="1"/>
</dbReference>
<dbReference type="AlphaFoldDB" id="A0AA48I3N9"/>
<name>A0AA48I3N9_9TREE</name>
<evidence type="ECO:0000256" key="1">
    <source>
        <dbReference type="ARBA" id="ARBA00004141"/>
    </source>
</evidence>
<dbReference type="PANTHER" id="PTHR45649">
    <property type="entry name" value="AMINO-ACID PERMEASE BAT1"/>
    <property type="match status" value="1"/>
</dbReference>
<feature type="transmembrane region" description="Helical" evidence="6">
    <location>
        <begin position="456"/>
        <end position="476"/>
    </location>
</feature>
<accession>A0AA48I3N9</accession>
<keyword evidence="2" id="KW-0813">Transport</keyword>
<feature type="transmembrane region" description="Helical" evidence="6">
    <location>
        <begin position="306"/>
        <end position="331"/>
    </location>
</feature>
<dbReference type="InterPro" id="IPR002293">
    <property type="entry name" value="AA/rel_permease1"/>
</dbReference>
<keyword evidence="3 6" id="KW-0812">Transmembrane</keyword>
<feature type="transmembrane region" description="Helical" evidence="6">
    <location>
        <begin position="141"/>
        <end position="163"/>
    </location>
</feature>
<feature type="transmembrane region" description="Helical" evidence="6">
    <location>
        <begin position="379"/>
        <end position="405"/>
    </location>
</feature>
<evidence type="ECO:0000256" key="4">
    <source>
        <dbReference type="ARBA" id="ARBA00022989"/>
    </source>
</evidence>
<evidence type="ECO:0000256" key="5">
    <source>
        <dbReference type="ARBA" id="ARBA00023136"/>
    </source>
</evidence>
<feature type="transmembrane region" description="Helical" evidence="6">
    <location>
        <begin position="55"/>
        <end position="80"/>
    </location>
</feature>
<reference evidence="7" key="1">
    <citation type="journal article" date="2023" name="BMC Genomics">
        <title>Chromosome-level genome assemblies of Cutaneotrichosporon spp. (Trichosporonales, Basidiomycota) reveal imbalanced evolution between nucleotide sequences and chromosome synteny.</title>
        <authorList>
            <person name="Kobayashi Y."/>
            <person name="Kayamori A."/>
            <person name="Aoki K."/>
            <person name="Shiwa Y."/>
            <person name="Matsutani M."/>
            <person name="Fujita N."/>
            <person name="Sugita T."/>
            <person name="Iwasaki W."/>
            <person name="Tanaka N."/>
            <person name="Takashima M."/>
        </authorList>
    </citation>
    <scope>NUCLEOTIDE SEQUENCE</scope>
    <source>
        <strain evidence="7">HIS019</strain>
    </source>
</reference>
<dbReference type="EMBL" id="AP028214">
    <property type="protein sequence ID" value="BEI90654.1"/>
    <property type="molecule type" value="Genomic_DNA"/>
</dbReference>
<dbReference type="PANTHER" id="PTHR45649:SF14">
    <property type="entry name" value="GABA PERMEASE"/>
    <property type="match status" value="1"/>
</dbReference>
<protein>
    <recommendedName>
        <fullName evidence="9">Amino acid transporter</fullName>
    </recommendedName>
</protein>
<dbReference type="Proteomes" id="UP001233271">
    <property type="component" value="Chromosome 3"/>
</dbReference>
<feature type="transmembrane region" description="Helical" evidence="6">
    <location>
        <begin position="426"/>
        <end position="444"/>
    </location>
</feature>